<reference evidence="1 2" key="1">
    <citation type="submission" date="2020-12" db="EMBL/GenBank/DDBJ databases">
        <title>FDA dAtabase for Regulatory Grade micrObial Sequences (FDA-ARGOS): Supporting development and validation of Infectious Disease Dx tests.</title>
        <authorList>
            <person name="Nelson B."/>
            <person name="Plummer A."/>
            <person name="Tallon L."/>
            <person name="Sadzewicz L."/>
            <person name="Zhao X."/>
            <person name="Boylan J."/>
            <person name="Ott S."/>
            <person name="Bowen H."/>
            <person name="Vavikolanu K."/>
            <person name="Mehta A."/>
            <person name="Aluvathingal J."/>
            <person name="Nadendla S."/>
            <person name="Myers T."/>
            <person name="Yan Y."/>
            <person name="Sichtig H."/>
        </authorList>
    </citation>
    <scope>NUCLEOTIDE SEQUENCE [LARGE SCALE GENOMIC DNA]</scope>
    <source>
        <strain evidence="1 2">FDAARGOS_899</strain>
    </source>
</reference>
<dbReference type="KEGG" id="bhg:I6G56_25770"/>
<gene>
    <name evidence="1" type="ORF">I6G56_25770</name>
</gene>
<dbReference type="GO" id="GO:0016706">
    <property type="term" value="F:2-oxoglutarate-dependent dioxygenase activity"/>
    <property type="evidence" value="ECO:0007669"/>
    <property type="project" value="UniProtKB-ARBA"/>
</dbReference>
<evidence type="ECO:0000313" key="2">
    <source>
        <dbReference type="Proteomes" id="UP000594943"/>
    </source>
</evidence>
<sequence length="291" mass="32935">MNLFDRIFHRLVECDFLYRNVLNRRPTREYRHHRAVLCDEGRRILKALNDDGVAISHVSRFAGMQPLFDALREQACRAESQRRKRVPANSDQARVYAFMSNVLGSYPRFNPDSVYARFACQAPFLEIINAYFDMFVQLRKYAVFRHSGGGLSENGKWHRDGRCDTSVVRLFAYFADVGAGNGAMRYARGTHRKGAQGSRIEIAPASLDRQAVSCDGPAGTLVFADTRGYHRAGDFTQGERWVFNGVFTSPGFGADYFTRTGKRRPVRGNPLSWALSSPLTLTDNFAPDQSR</sequence>
<dbReference type="SUPFAM" id="SSF51197">
    <property type="entry name" value="Clavaminate synthase-like"/>
    <property type="match status" value="1"/>
</dbReference>
<dbReference type="Pfam" id="PF05721">
    <property type="entry name" value="PhyH"/>
    <property type="match status" value="1"/>
</dbReference>
<organism evidence="1 2">
    <name type="scientific">Burkholderia humptydooensis</name>
    <dbReference type="NCBI Taxonomy" id="430531"/>
    <lineage>
        <taxon>Bacteria</taxon>
        <taxon>Pseudomonadati</taxon>
        <taxon>Pseudomonadota</taxon>
        <taxon>Betaproteobacteria</taxon>
        <taxon>Burkholderiales</taxon>
        <taxon>Burkholderiaceae</taxon>
        <taxon>Burkholderia</taxon>
        <taxon>pseudomallei group</taxon>
    </lineage>
</organism>
<dbReference type="Proteomes" id="UP000594943">
    <property type="component" value="Chromosome 2"/>
</dbReference>
<dbReference type="AlphaFoldDB" id="A0A7T2U970"/>
<evidence type="ECO:0000313" key="1">
    <source>
        <dbReference type="EMBL" id="QPS47962.1"/>
    </source>
</evidence>
<dbReference type="EMBL" id="CP065687">
    <property type="protein sequence ID" value="QPS47962.1"/>
    <property type="molecule type" value="Genomic_DNA"/>
</dbReference>
<keyword evidence="1" id="KW-0223">Dioxygenase</keyword>
<name>A0A7T2U970_9BURK</name>
<dbReference type="InterPro" id="IPR008775">
    <property type="entry name" value="Phytyl_CoA_dOase-like"/>
</dbReference>
<keyword evidence="1" id="KW-0560">Oxidoreductase</keyword>
<protein>
    <submittedName>
        <fullName evidence="1">Phytanoyl-CoA dioxygenase family protein</fullName>
    </submittedName>
</protein>
<proteinExistence type="predicted"/>
<accession>A0A7T2U970</accession>
<dbReference type="Gene3D" id="2.60.120.620">
    <property type="entry name" value="q2cbj1_9rhob like domain"/>
    <property type="match status" value="1"/>
</dbReference>